<dbReference type="EMBL" id="OM869552">
    <property type="protein sequence ID" value="UPW41170.1"/>
    <property type="molecule type" value="Genomic_DNA"/>
</dbReference>
<organism evidence="1">
    <name type="scientific">Sigmofec virus UA08Rod_5336</name>
    <dbReference type="NCBI Taxonomy" id="2929419"/>
    <lineage>
        <taxon>Viruses</taxon>
        <taxon>Monodnaviria</taxon>
        <taxon>Sangervirae</taxon>
        <taxon>Phixviricota</taxon>
        <taxon>Malgrandaviricetes</taxon>
        <taxon>Petitvirales</taxon>
        <taxon>Microviridae</taxon>
    </lineage>
</organism>
<evidence type="ECO:0000313" key="1">
    <source>
        <dbReference type="EMBL" id="UPW41170.1"/>
    </source>
</evidence>
<dbReference type="Pfam" id="PF20577">
    <property type="entry name" value="Phage_ORF5"/>
    <property type="match status" value="1"/>
</dbReference>
<dbReference type="InterPro" id="IPR046781">
    <property type="entry name" value="Phage_ORF5"/>
</dbReference>
<sequence>MEKTLQIIVSIRDIRNNWMQPFVQQSKEVAIRTFKSMVNNKVPENLIANFPEDFEMFKIGEWDETTGTIKTCEPEEIAKATQCLK</sequence>
<proteinExistence type="predicted"/>
<name>A0A976N1Q7_9VIRU</name>
<accession>A0A976N1Q7</accession>
<protein>
    <submittedName>
        <fullName evidence="1">Nonstructural protein</fullName>
    </submittedName>
</protein>
<reference evidence="1" key="1">
    <citation type="submission" date="2022-02" db="EMBL/GenBank/DDBJ databases">
        <title>Towards deciphering the DNA virus diversity associated with rodent species in the families Cricetidae and Heteromyidae.</title>
        <authorList>
            <person name="Lund M."/>
            <person name="Larsen B.B."/>
            <person name="Gryseels S."/>
            <person name="Kraberger S."/>
            <person name="Rowsey D.M."/>
            <person name="Steger L."/>
            <person name="Yule K.M."/>
            <person name="Upham N.S."/>
            <person name="Worobey M."/>
            <person name="Van Doorslaer K."/>
            <person name="Varsani A."/>
        </authorList>
    </citation>
    <scope>NUCLEOTIDE SEQUENCE</scope>
    <source>
        <strain evidence="1">UA08Rod_5336</strain>
    </source>
</reference>